<keyword evidence="1" id="KW-0732">Signal</keyword>
<dbReference type="STRING" id="1284197.S8BJG8"/>
<evidence type="ECO:0000313" key="2">
    <source>
        <dbReference type="EMBL" id="EPS35367.1"/>
    </source>
</evidence>
<protein>
    <recommendedName>
        <fullName evidence="4">Ubiquitin 3 binding protein But2 C-terminal domain-containing protein</fullName>
    </recommendedName>
</protein>
<proteinExistence type="predicted"/>
<dbReference type="AlphaFoldDB" id="S8BJG8"/>
<evidence type="ECO:0000256" key="1">
    <source>
        <dbReference type="SAM" id="SignalP"/>
    </source>
</evidence>
<dbReference type="OrthoDB" id="5351360at2759"/>
<reference evidence="3" key="2">
    <citation type="submission" date="2013-04" db="EMBL/GenBank/DDBJ databases">
        <title>Genomic mechanisms accounting for the adaptation to parasitism in nematode-trapping fungi.</title>
        <authorList>
            <person name="Ahren D.G."/>
        </authorList>
    </citation>
    <scope>NUCLEOTIDE SEQUENCE [LARGE SCALE GENOMIC DNA]</scope>
    <source>
        <strain evidence="3">CBS 200.50</strain>
    </source>
</reference>
<evidence type="ECO:0000313" key="3">
    <source>
        <dbReference type="Proteomes" id="UP000015100"/>
    </source>
</evidence>
<name>S8BJG8_DACHA</name>
<dbReference type="HOGENOM" id="CLU_863244_0_0_1"/>
<accession>S8BJG8</accession>
<organism evidence="2 3">
    <name type="scientific">Dactylellina haptotyla (strain CBS 200.50)</name>
    <name type="common">Nematode-trapping fungus</name>
    <name type="synonym">Monacrosporium haptotylum</name>
    <dbReference type="NCBI Taxonomy" id="1284197"/>
    <lineage>
        <taxon>Eukaryota</taxon>
        <taxon>Fungi</taxon>
        <taxon>Dikarya</taxon>
        <taxon>Ascomycota</taxon>
        <taxon>Pezizomycotina</taxon>
        <taxon>Orbiliomycetes</taxon>
        <taxon>Orbiliales</taxon>
        <taxon>Orbiliaceae</taxon>
        <taxon>Dactylellina</taxon>
    </lineage>
</organism>
<comment type="caution">
    <text evidence="2">The sequence shown here is derived from an EMBL/GenBank/DDBJ whole genome shotgun (WGS) entry which is preliminary data.</text>
</comment>
<sequence>MLFTTVAALALLAGKAIAQCTCTDLCVPNACLSAVAGTSPFPSQATVDDCRAFVWIVSTVPIDVVTVTQTATIATVTNSIRLVKRQKEFVKRQQKIIPAYAAACAQTADFSSACECIGVTAGGTSYTHVGGVSTTTVTVSATATATNTFFRIRAANVASNGAFAGMYWDTVRESTDNTFQRVHFTNDTGTALVFRASSTDNNVLGENGTPFAADDLQQGEQVYLQQPVNAENIFPCTLSPASKAVTCGNTTSNQIYLMGNTDNQRVTVLNDISTIPQGVFGPLTLEAVAI</sequence>
<keyword evidence="3" id="KW-1185">Reference proteome</keyword>
<feature type="chain" id="PRO_5004561206" description="Ubiquitin 3 binding protein But2 C-terminal domain-containing protein" evidence="1">
    <location>
        <begin position="19"/>
        <end position="290"/>
    </location>
</feature>
<dbReference type="EMBL" id="AQGS01001161">
    <property type="protein sequence ID" value="EPS35367.1"/>
    <property type="molecule type" value="Genomic_DNA"/>
</dbReference>
<dbReference type="Proteomes" id="UP000015100">
    <property type="component" value="Unassembled WGS sequence"/>
</dbReference>
<reference evidence="2 3" key="1">
    <citation type="journal article" date="2013" name="PLoS Genet.">
        <title>Genomic mechanisms accounting for the adaptation to parasitism in nematode-trapping fungi.</title>
        <authorList>
            <person name="Meerupati T."/>
            <person name="Andersson K.M."/>
            <person name="Friman E."/>
            <person name="Kumar D."/>
            <person name="Tunlid A."/>
            <person name="Ahren D."/>
        </authorList>
    </citation>
    <scope>NUCLEOTIDE SEQUENCE [LARGE SCALE GENOMIC DNA]</scope>
    <source>
        <strain evidence="2 3">CBS 200.50</strain>
    </source>
</reference>
<feature type="signal peptide" evidence="1">
    <location>
        <begin position="1"/>
        <end position="18"/>
    </location>
</feature>
<evidence type="ECO:0008006" key="4">
    <source>
        <dbReference type="Google" id="ProtNLM"/>
    </source>
</evidence>
<gene>
    <name evidence="2" type="ORF">H072_11219</name>
</gene>
<dbReference type="OMA" id="NAENIFP"/>